<evidence type="ECO:0000313" key="3">
    <source>
        <dbReference type="Proteomes" id="UP000298652"/>
    </source>
</evidence>
<feature type="chain" id="PRO_5020358222" evidence="1">
    <location>
        <begin position="22"/>
        <end position="57"/>
    </location>
</feature>
<proteinExistence type="predicted"/>
<sequence length="57" mass="6336">MSVFVIVRGACSLCLFNLSLALCEVFDPGGRQWNEQLVRSSFVYVDANEILKINQAA</sequence>
<reference evidence="2" key="1">
    <citation type="submission" date="2019-03" db="EMBL/GenBank/DDBJ databases">
        <title>WGS assembly of Setaria viridis.</title>
        <authorList>
            <person name="Huang P."/>
            <person name="Jenkins J."/>
            <person name="Grimwood J."/>
            <person name="Barry K."/>
            <person name="Healey A."/>
            <person name="Mamidi S."/>
            <person name="Sreedasyam A."/>
            <person name="Shu S."/>
            <person name="Feldman M."/>
            <person name="Wu J."/>
            <person name="Yu Y."/>
            <person name="Chen C."/>
            <person name="Johnson J."/>
            <person name="Rokhsar D."/>
            <person name="Baxter I."/>
            <person name="Schmutz J."/>
            <person name="Brutnell T."/>
            <person name="Kellogg E."/>
        </authorList>
    </citation>
    <scope>NUCLEOTIDE SEQUENCE [LARGE SCALE GENOMIC DNA]</scope>
</reference>
<accession>A0A4U6UQ87</accession>
<dbReference type="Proteomes" id="UP000298652">
    <property type="component" value="Chromosome 5"/>
</dbReference>
<evidence type="ECO:0000256" key="1">
    <source>
        <dbReference type="SAM" id="SignalP"/>
    </source>
</evidence>
<feature type="signal peptide" evidence="1">
    <location>
        <begin position="1"/>
        <end position="21"/>
    </location>
</feature>
<dbReference type="Gramene" id="TKW17204">
    <property type="protein sequence ID" value="TKW17204"/>
    <property type="gene ID" value="SEVIR_5G350950v2"/>
</dbReference>
<organism evidence="2 3">
    <name type="scientific">Setaria viridis</name>
    <name type="common">Green bristlegrass</name>
    <name type="synonym">Setaria italica subsp. viridis</name>
    <dbReference type="NCBI Taxonomy" id="4556"/>
    <lineage>
        <taxon>Eukaryota</taxon>
        <taxon>Viridiplantae</taxon>
        <taxon>Streptophyta</taxon>
        <taxon>Embryophyta</taxon>
        <taxon>Tracheophyta</taxon>
        <taxon>Spermatophyta</taxon>
        <taxon>Magnoliopsida</taxon>
        <taxon>Liliopsida</taxon>
        <taxon>Poales</taxon>
        <taxon>Poaceae</taxon>
        <taxon>PACMAD clade</taxon>
        <taxon>Panicoideae</taxon>
        <taxon>Panicodae</taxon>
        <taxon>Paniceae</taxon>
        <taxon>Cenchrinae</taxon>
        <taxon>Setaria</taxon>
    </lineage>
</organism>
<evidence type="ECO:0000313" key="2">
    <source>
        <dbReference type="EMBL" id="TKW17204.1"/>
    </source>
</evidence>
<dbReference type="EMBL" id="CM016556">
    <property type="protein sequence ID" value="TKW17204.1"/>
    <property type="molecule type" value="Genomic_DNA"/>
</dbReference>
<protein>
    <submittedName>
        <fullName evidence="2">Uncharacterized protein</fullName>
    </submittedName>
</protein>
<keyword evidence="1" id="KW-0732">Signal</keyword>
<name>A0A4U6UQ87_SETVI</name>
<dbReference type="AlphaFoldDB" id="A0A4U6UQ87"/>
<keyword evidence="3" id="KW-1185">Reference proteome</keyword>
<gene>
    <name evidence="2" type="ORF">SEVIR_5G350950v2</name>
</gene>